<dbReference type="RefSeq" id="WP_304279092.1">
    <property type="nucleotide sequence ID" value="NZ_QFQZ01000044.1"/>
</dbReference>
<dbReference type="Proteomes" id="UP000249393">
    <property type="component" value="Unassembled WGS sequence"/>
</dbReference>
<dbReference type="PANTHER" id="PTHR35803">
    <property type="entry name" value="GLUCAN 1,4-ALPHA-GLUCOSIDASE SUSB-RELATED"/>
    <property type="match status" value="1"/>
</dbReference>
<dbReference type="InterPro" id="IPR029486">
    <property type="entry name" value="GH97_N"/>
</dbReference>
<evidence type="ECO:0000259" key="5">
    <source>
        <dbReference type="Pfam" id="PF14509"/>
    </source>
</evidence>
<dbReference type="InterPro" id="IPR017853">
    <property type="entry name" value="GH"/>
</dbReference>
<dbReference type="SUPFAM" id="SSF51445">
    <property type="entry name" value="(Trans)glycosidases"/>
    <property type="match status" value="1"/>
</dbReference>
<proteinExistence type="predicted"/>
<dbReference type="Pfam" id="PF10566">
    <property type="entry name" value="Glyco_hydro_97"/>
    <property type="match status" value="1"/>
</dbReference>
<name>A0A2W5V099_9CAUL</name>
<evidence type="ECO:0000259" key="4">
    <source>
        <dbReference type="Pfam" id="PF14508"/>
    </source>
</evidence>
<gene>
    <name evidence="6" type="ORF">DI526_13990</name>
</gene>
<evidence type="ECO:0000313" key="6">
    <source>
        <dbReference type="EMBL" id="PZR33300.1"/>
    </source>
</evidence>
<keyword evidence="2" id="KW-0326">Glycosidase</keyword>
<dbReference type="Gene3D" id="2.70.98.10">
    <property type="match status" value="1"/>
</dbReference>
<reference evidence="6 7" key="1">
    <citation type="submission" date="2017-08" db="EMBL/GenBank/DDBJ databases">
        <title>Infants hospitalized years apart are colonized by the same room-sourced microbial strains.</title>
        <authorList>
            <person name="Brooks B."/>
            <person name="Olm M.R."/>
            <person name="Firek B.A."/>
            <person name="Baker R."/>
            <person name="Thomas B.C."/>
            <person name="Morowitz M.J."/>
            <person name="Banfield J.F."/>
        </authorList>
    </citation>
    <scope>NUCLEOTIDE SEQUENCE [LARGE SCALE GENOMIC DNA]</scope>
    <source>
        <strain evidence="6">S2_003_000_R2_4</strain>
    </source>
</reference>
<dbReference type="InterPro" id="IPR052720">
    <property type="entry name" value="Glycosyl_hydrolase_97"/>
</dbReference>
<dbReference type="InterPro" id="IPR013780">
    <property type="entry name" value="Glyco_hydro_b"/>
</dbReference>
<dbReference type="InterPro" id="IPR014718">
    <property type="entry name" value="GH-type_carb-bd"/>
</dbReference>
<dbReference type="Pfam" id="PF14509">
    <property type="entry name" value="GH97_C"/>
    <property type="match status" value="1"/>
</dbReference>
<dbReference type="EMBL" id="QFQZ01000044">
    <property type="protein sequence ID" value="PZR33300.1"/>
    <property type="molecule type" value="Genomic_DNA"/>
</dbReference>
<evidence type="ECO:0000256" key="1">
    <source>
        <dbReference type="ARBA" id="ARBA00022801"/>
    </source>
</evidence>
<dbReference type="Gene3D" id="2.60.40.1180">
    <property type="entry name" value="Golgi alpha-mannosidase II"/>
    <property type="match status" value="1"/>
</dbReference>
<protein>
    <submittedName>
        <fullName evidence="6">Glycosyl hydrolase</fullName>
    </submittedName>
</protein>
<dbReference type="AlphaFoldDB" id="A0A2W5V099"/>
<dbReference type="GO" id="GO:0016798">
    <property type="term" value="F:hydrolase activity, acting on glycosyl bonds"/>
    <property type="evidence" value="ECO:0007669"/>
    <property type="project" value="UniProtKB-KW"/>
</dbReference>
<organism evidence="6 7">
    <name type="scientific">Caulobacter segnis</name>
    <dbReference type="NCBI Taxonomy" id="88688"/>
    <lineage>
        <taxon>Bacteria</taxon>
        <taxon>Pseudomonadati</taxon>
        <taxon>Pseudomonadota</taxon>
        <taxon>Alphaproteobacteria</taxon>
        <taxon>Caulobacterales</taxon>
        <taxon>Caulobacteraceae</taxon>
        <taxon>Caulobacter</taxon>
    </lineage>
</organism>
<dbReference type="InterPro" id="IPR029483">
    <property type="entry name" value="GH97_C"/>
</dbReference>
<comment type="caution">
    <text evidence="6">The sequence shown here is derived from an EMBL/GenBank/DDBJ whole genome shotgun (WGS) entry which is preliminary data.</text>
</comment>
<feature type="domain" description="Glycosyl-hydrolase 97 N-terminal" evidence="4">
    <location>
        <begin position="17"/>
        <end position="256"/>
    </location>
</feature>
<evidence type="ECO:0000259" key="3">
    <source>
        <dbReference type="Pfam" id="PF10566"/>
    </source>
</evidence>
<dbReference type="GO" id="GO:0030246">
    <property type="term" value="F:carbohydrate binding"/>
    <property type="evidence" value="ECO:0007669"/>
    <property type="project" value="InterPro"/>
</dbReference>
<dbReference type="InterPro" id="IPR019563">
    <property type="entry name" value="GH97_catalytic"/>
</dbReference>
<dbReference type="Pfam" id="PF14508">
    <property type="entry name" value="GH97_N"/>
    <property type="match status" value="1"/>
</dbReference>
<evidence type="ECO:0000256" key="2">
    <source>
        <dbReference type="ARBA" id="ARBA00023295"/>
    </source>
</evidence>
<dbReference type="InterPro" id="IPR013785">
    <property type="entry name" value="Aldolase_TIM"/>
</dbReference>
<feature type="domain" description="Glycosyl-hydrolase 97 catalytic" evidence="3">
    <location>
        <begin position="285"/>
        <end position="432"/>
    </location>
</feature>
<dbReference type="Gene3D" id="3.20.20.70">
    <property type="entry name" value="Aldolase class I"/>
    <property type="match status" value="1"/>
</dbReference>
<evidence type="ECO:0000313" key="7">
    <source>
        <dbReference type="Proteomes" id="UP000249393"/>
    </source>
</evidence>
<sequence>MSLSITLLAAAQIVTVSPDKSLSISIADDGHAFSVSRDAEPLVVDSPLGLDLSEGGLDGLELKAVERKAISRSLPLVATKAARAPDVYNATTLTFRAKGDSARMLKIEVRAYDNGVAFRYVLPDAGPIKLRGERTAFRFDGDLSCLTSEYKASHENDWKVVRLAAMDVRKAYDLPAVCTSKSGRTTLAIAQSDLGGYTSSALASTGKGFQVRLSPRLDDPSLAVTSDRGLTTAWRIVMVGDRAGDLIPSPLIGNLAPQPVGDYAWVKPGKAAWDWWSGPTDGEKPTMERFKRFIDFAAENNFPYFLIDAGWALNATGCCDADPKTDITRADPAIDMPALVAYAKDKGVGLMLWVHWKHIESRMDAVLQRYADWGIKGIKVDFMERDDQEMVAFYERLAKATAARHLLLDMHGAFPPAGLSRTYPNYITQEGVLGAEYDKFQTKRITAGHNVHLAYTRMLLGPMDYTPGGFRNGVPEGYAPTEVMPRTQTRRGQALAMYVVYDSPLQMVSDDPSAYQNAPGFEFLREVPTAWDETRFVGGTPDSYVALARRAGSTWYVGVMNNESGRSVDLPLGFLPKGKFTARIWSDGATPTDIVTSSRAVDPATVLKMDLKGSGGGVIVLQPR</sequence>
<keyword evidence="1 6" id="KW-0378">Hydrolase</keyword>
<accession>A0A2W5V099</accession>
<dbReference type="PANTHER" id="PTHR35803:SF2">
    <property type="entry name" value="RETAINING ALPHA-GALACTOSIDASE"/>
    <property type="match status" value="1"/>
</dbReference>
<feature type="domain" description="Glycosyl-hydrolase 97 C-terminal oligomerisation" evidence="5">
    <location>
        <begin position="530"/>
        <end position="621"/>
    </location>
</feature>